<dbReference type="InterPro" id="IPR046164">
    <property type="entry name" value="DUF6166"/>
</dbReference>
<comment type="caution">
    <text evidence="2">The sequence shown here is derived from an EMBL/GenBank/DDBJ whole genome shotgun (WGS) entry which is preliminary data.</text>
</comment>
<protein>
    <submittedName>
        <fullName evidence="2">Uncharacterized protein</fullName>
    </submittedName>
</protein>
<sequence length="160" mass="17797">MVSWTYDEDRVYHGFRSEDGGSLIDVELAEFGPTERTGVYVLRTLEESAEVGGNRFGWGYNGGGTSAAAHEILADALGQKPSERLREDFCEDVLSQMSTEFRLRRGAVLRWVRGWAAEHEAQGLPPAVEQLPPIDRSAYGKRPPAIQQEQKRRVFGKGAS</sequence>
<evidence type="ECO:0000313" key="2">
    <source>
        <dbReference type="EMBL" id="GAA2614254.1"/>
    </source>
</evidence>
<name>A0ABN3Q2S7_9ACTN</name>
<gene>
    <name evidence="2" type="ORF">GCM10010411_56470</name>
</gene>
<evidence type="ECO:0000256" key="1">
    <source>
        <dbReference type="SAM" id="MobiDB-lite"/>
    </source>
</evidence>
<dbReference type="Proteomes" id="UP001501509">
    <property type="component" value="Unassembled WGS sequence"/>
</dbReference>
<accession>A0ABN3Q2S7</accession>
<reference evidence="2 3" key="1">
    <citation type="journal article" date="2019" name="Int. J. Syst. Evol. Microbiol.">
        <title>The Global Catalogue of Microorganisms (GCM) 10K type strain sequencing project: providing services to taxonomists for standard genome sequencing and annotation.</title>
        <authorList>
            <consortium name="The Broad Institute Genomics Platform"/>
            <consortium name="The Broad Institute Genome Sequencing Center for Infectious Disease"/>
            <person name="Wu L."/>
            <person name="Ma J."/>
        </authorList>
    </citation>
    <scope>NUCLEOTIDE SEQUENCE [LARGE SCALE GENOMIC DNA]</scope>
    <source>
        <strain evidence="2 3">JCM 6833</strain>
    </source>
</reference>
<organism evidence="2 3">
    <name type="scientific">Actinomadura fulvescens</name>
    <dbReference type="NCBI Taxonomy" id="46160"/>
    <lineage>
        <taxon>Bacteria</taxon>
        <taxon>Bacillati</taxon>
        <taxon>Actinomycetota</taxon>
        <taxon>Actinomycetes</taxon>
        <taxon>Streptosporangiales</taxon>
        <taxon>Thermomonosporaceae</taxon>
        <taxon>Actinomadura</taxon>
    </lineage>
</organism>
<dbReference type="EMBL" id="BAAATD010000008">
    <property type="protein sequence ID" value="GAA2614254.1"/>
    <property type="molecule type" value="Genomic_DNA"/>
</dbReference>
<evidence type="ECO:0000313" key="3">
    <source>
        <dbReference type="Proteomes" id="UP001501509"/>
    </source>
</evidence>
<proteinExistence type="predicted"/>
<feature type="region of interest" description="Disordered" evidence="1">
    <location>
        <begin position="126"/>
        <end position="160"/>
    </location>
</feature>
<dbReference type="RefSeq" id="WP_344545480.1">
    <property type="nucleotide sequence ID" value="NZ_BAAATD010000008.1"/>
</dbReference>
<keyword evidence="3" id="KW-1185">Reference proteome</keyword>
<dbReference type="Pfam" id="PF19663">
    <property type="entry name" value="DUF6166"/>
    <property type="match status" value="1"/>
</dbReference>